<dbReference type="EMBL" id="HBUE01057609">
    <property type="protein sequence ID" value="CAG6467148.1"/>
    <property type="molecule type" value="Transcribed_RNA"/>
</dbReference>
<organism evidence="1">
    <name type="scientific">Culex pipiens</name>
    <name type="common">House mosquito</name>
    <dbReference type="NCBI Taxonomy" id="7175"/>
    <lineage>
        <taxon>Eukaryota</taxon>
        <taxon>Metazoa</taxon>
        <taxon>Ecdysozoa</taxon>
        <taxon>Arthropoda</taxon>
        <taxon>Hexapoda</taxon>
        <taxon>Insecta</taxon>
        <taxon>Pterygota</taxon>
        <taxon>Neoptera</taxon>
        <taxon>Endopterygota</taxon>
        <taxon>Diptera</taxon>
        <taxon>Nematocera</taxon>
        <taxon>Culicoidea</taxon>
        <taxon>Culicidae</taxon>
        <taxon>Culicinae</taxon>
        <taxon>Culicini</taxon>
        <taxon>Culex</taxon>
        <taxon>Culex</taxon>
    </lineage>
</organism>
<protein>
    <submittedName>
        <fullName evidence="1">(northern house mosquito) hypothetical protein</fullName>
    </submittedName>
</protein>
<proteinExistence type="predicted"/>
<accession>A0A8D8B438</accession>
<dbReference type="AlphaFoldDB" id="A0A8D8B438"/>
<reference evidence="1" key="1">
    <citation type="submission" date="2021-05" db="EMBL/GenBank/DDBJ databases">
        <authorList>
            <person name="Alioto T."/>
            <person name="Alioto T."/>
            <person name="Gomez Garrido J."/>
        </authorList>
    </citation>
    <scope>NUCLEOTIDE SEQUENCE</scope>
</reference>
<sequence>MNPLAPYNLSAGTVLMEPLSRSRTSTAVAEMTFKTRARYGIASSSTPTITSLGMGGAVSGFNTGRIVCSSSVYTLILSLGHTITVDASRTDVIRTMLLSCGMCGQ</sequence>
<name>A0A8D8B438_CULPI</name>
<evidence type="ECO:0000313" key="1">
    <source>
        <dbReference type="EMBL" id="CAG6467148.1"/>
    </source>
</evidence>